<dbReference type="Pfam" id="PF00580">
    <property type="entry name" value="UvrD-helicase"/>
    <property type="match status" value="1"/>
</dbReference>
<evidence type="ECO:0000256" key="2">
    <source>
        <dbReference type="ARBA" id="ARBA00022741"/>
    </source>
</evidence>
<dbReference type="STRING" id="1577474.GA0111570_11469"/>
<dbReference type="CDD" id="cd18807">
    <property type="entry name" value="SF1_C_UvrD"/>
    <property type="match status" value="1"/>
</dbReference>
<dbReference type="GO" id="GO:0006265">
    <property type="term" value="P:DNA topological change"/>
    <property type="evidence" value="ECO:0007669"/>
    <property type="project" value="InterPro"/>
</dbReference>
<dbReference type="PROSITE" id="PS51198">
    <property type="entry name" value="UVRD_HELICASE_ATP_BIND"/>
    <property type="match status" value="1"/>
</dbReference>
<dbReference type="EC" id="5.6.2.4" evidence="8"/>
<gene>
    <name evidence="13" type="ORF">GA0111570_11469</name>
</gene>
<evidence type="ECO:0000256" key="1">
    <source>
        <dbReference type="ARBA" id="ARBA00009922"/>
    </source>
</evidence>
<name>A0A1G6I717_9ACTN</name>
<comment type="similarity">
    <text evidence="1">Belongs to the helicase family. UvrD subfamily.</text>
</comment>
<dbReference type="InterPro" id="IPR027417">
    <property type="entry name" value="P-loop_NTPase"/>
</dbReference>
<dbReference type="PANTHER" id="PTHR11070">
    <property type="entry name" value="UVRD / RECB / PCRA DNA HELICASE FAMILY MEMBER"/>
    <property type="match status" value="1"/>
</dbReference>
<reference evidence="13 14" key="1">
    <citation type="submission" date="2016-06" db="EMBL/GenBank/DDBJ databases">
        <authorList>
            <person name="Olsen C.W."/>
            <person name="Carey S."/>
            <person name="Hinshaw L."/>
            <person name="Karasin A.I."/>
        </authorList>
    </citation>
    <scope>NUCLEOTIDE SEQUENCE [LARGE SCALE GENOMIC DNA]</scope>
    <source>
        <strain evidence="13 14">LZ-22</strain>
    </source>
</reference>
<dbReference type="GO" id="GO:0003677">
    <property type="term" value="F:DNA binding"/>
    <property type="evidence" value="ECO:0007669"/>
    <property type="project" value="InterPro"/>
</dbReference>
<dbReference type="GO" id="GO:0005524">
    <property type="term" value="F:ATP binding"/>
    <property type="evidence" value="ECO:0007669"/>
    <property type="project" value="UniProtKB-UniRule"/>
</dbReference>
<evidence type="ECO:0000313" key="13">
    <source>
        <dbReference type="EMBL" id="SDC02337.1"/>
    </source>
</evidence>
<dbReference type="GO" id="GO:0000725">
    <property type="term" value="P:recombinational repair"/>
    <property type="evidence" value="ECO:0007669"/>
    <property type="project" value="TreeGrafter"/>
</dbReference>
<proteinExistence type="inferred from homology"/>
<evidence type="ECO:0000256" key="6">
    <source>
        <dbReference type="ARBA" id="ARBA00023235"/>
    </source>
</evidence>
<dbReference type="InterPro" id="IPR000212">
    <property type="entry name" value="DNA_helicase_UvrD/REP"/>
</dbReference>
<evidence type="ECO:0000259" key="12">
    <source>
        <dbReference type="PROSITE" id="PS51198"/>
    </source>
</evidence>
<dbReference type="Gene3D" id="3.40.50.300">
    <property type="entry name" value="P-loop containing nucleotide triphosphate hydrolases"/>
    <property type="match status" value="3"/>
</dbReference>
<evidence type="ECO:0000256" key="3">
    <source>
        <dbReference type="ARBA" id="ARBA00022801"/>
    </source>
</evidence>
<dbReference type="SUPFAM" id="SSF52540">
    <property type="entry name" value="P-loop containing nucleoside triphosphate hydrolases"/>
    <property type="match status" value="1"/>
</dbReference>
<comment type="catalytic activity">
    <reaction evidence="9">
        <text>ATP + H2O = ADP + phosphate + H(+)</text>
        <dbReference type="Rhea" id="RHEA:13065"/>
        <dbReference type="ChEBI" id="CHEBI:15377"/>
        <dbReference type="ChEBI" id="CHEBI:15378"/>
        <dbReference type="ChEBI" id="CHEBI:30616"/>
        <dbReference type="ChEBI" id="CHEBI:43474"/>
        <dbReference type="ChEBI" id="CHEBI:456216"/>
        <dbReference type="EC" id="5.6.2.4"/>
    </reaction>
</comment>
<dbReference type="AlphaFoldDB" id="A0A1G6I717"/>
<evidence type="ECO:0000256" key="11">
    <source>
        <dbReference type="SAM" id="MobiDB-lite"/>
    </source>
</evidence>
<dbReference type="Proteomes" id="UP000199086">
    <property type="component" value="Unassembled WGS sequence"/>
</dbReference>
<feature type="domain" description="UvrD-like helicase ATP-binding" evidence="12">
    <location>
        <begin position="208"/>
        <end position="669"/>
    </location>
</feature>
<keyword evidence="2 10" id="KW-0547">Nucleotide-binding</keyword>
<evidence type="ECO:0000256" key="10">
    <source>
        <dbReference type="PROSITE-ProRule" id="PRU00560"/>
    </source>
</evidence>
<dbReference type="EMBL" id="FMYF01000014">
    <property type="protein sequence ID" value="SDC02337.1"/>
    <property type="molecule type" value="Genomic_DNA"/>
</dbReference>
<dbReference type="InterPro" id="IPR013986">
    <property type="entry name" value="DExx_box_DNA_helicase_dom_sf"/>
</dbReference>
<dbReference type="GO" id="GO:0043138">
    <property type="term" value="F:3'-5' DNA helicase activity"/>
    <property type="evidence" value="ECO:0007669"/>
    <property type="project" value="UniProtKB-EC"/>
</dbReference>
<evidence type="ECO:0000256" key="4">
    <source>
        <dbReference type="ARBA" id="ARBA00022806"/>
    </source>
</evidence>
<evidence type="ECO:0000256" key="7">
    <source>
        <dbReference type="ARBA" id="ARBA00034617"/>
    </source>
</evidence>
<dbReference type="InterPro" id="IPR014017">
    <property type="entry name" value="DNA_helicase_UvrD-like_C"/>
</dbReference>
<dbReference type="PANTHER" id="PTHR11070:SF63">
    <property type="entry name" value="DNA HELICASE IV"/>
    <property type="match status" value="1"/>
</dbReference>
<dbReference type="SUPFAM" id="SSF57783">
    <property type="entry name" value="Zinc beta-ribbon"/>
    <property type="match status" value="1"/>
</dbReference>
<keyword evidence="4 10" id="KW-0347">Helicase</keyword>
<evidence type="ECO:0000256" key="9">
    <source>
        <dbReference type="ARBA" id="ARBA00048988"/>
    </source>
</evidence>
<keyword evidence="5 10" id="KW-0067">ATP-binding</keyword>
<accession>A0A1G6I717</accession>
<evidence type="ECO:0000313" key="14">
    <source>
        <dbReference type="Proteomes" id="UP000199086"/>
    </source>
</evidence>
<dbReference type="InterPro" id="IPR013498">
    <property type="entry name" value="Topo_IA_Znf"/>
</dbReference>
<keyword evidence="6" id="KW-0413">Isomerase</keyword>
<evidence type="ECO:0000256" key="5">
    <source>
        <dbReference type="ARBA" id="ARBA00022840"/>
    </source>
</evidence>
<dbReference type="Gene3D" id="1.10.10.160">
    <property type="match status" value="1"/>
</dbReference>
<organism evidence="13 14">
    <name type="scientific">Raineyella antarctica</name>
    <dbReference type="NCBI Taxonomy" id="1577474"/>
    <lineage>
        <taxon>Bacteria</taxon>
        <taxon>Bacillati</taxon>
        <taxon>Actinomycetota</taxon>
        <taxon>Actinomycetes</taxon>
        <taxon>Propionibacteriales</taxon>
        <taxon>Propionibacteriaceae</taxon>
        <taxon>Raineyella</taxon>
    </lineage>
</organism>
<protein>
    <recommendedName>
        <fullName evidence="8">DNA 3'-5' helicase</fullName>
        <ecNumber evidence="8">5.6.2.4</ecNumber>
    </recommendedName>
</protein>
<dbReference type="InterPro" id="IPR014016">
    <property type="entry name" value="UvrD-like_ATP-bd"/>
</dbReference>
<sequence>MSQKAVRIGGDDVSGTSGLPSWGPARTTGPDAWFLASTPDGFVLTTSAGVMNFTGRDCSRLSVSRWWFGRSLLVNGPVAGRYRGVKSQDVAAIRSAIAGRLQSVELGPVLDRARAFRSDFNRLLEQHRMQGRWIPYDRVAAVLRLRPTDDELALLRGSMREALLTPEEREALDLLGRDWTAIVRSVNAQILSAELASRRDFFDRIEKSPLTEEQARAVVTFDNRVRVVAAAGSGKTSVMVARAAYAVARGFVAPERILMLAFNTDAAAELRARVAARLEAVGLPTAGIQASTFHSFGLALIGRATGRKPSVASWVGRQSTEIDKVLAIVDELRDSSPEFRYKWDTFRLLYGRMSETPETGDHDSYDRDTRQNGFRTYRGETVRSEGERLIADWLFLNGVEYRYEQPYAHDVADADHSQYRPDFYYPQIDVWHEHWALRADGTPPEAFTGYADSMQWKRSVHQRFGTTLLETAWHEIVTFKGFAALDAELRTRGVELDWNPERPRPTSGAQPIEHERLARTIRTFMSNVKANSLTRDDLAARLAERPSPRTRIFLELYWEIHDRWEQELRAAGAIDFDDMLVQAADLLERSPDLSAYDLVLIDEFQDTSHSRARLVRALCQGPEKYLLAVGDDWQAINRFAGADITAMTRFEQMFGPAETVRLQTTFRNPQTIADIAGRFVSRNPAQIDKRVVSARRAASHPEDGPPVTIIRVETRDGLQRAIDGYLTDLATRAAQSSIDVLGRYRHEEKLVPRHGFPGLDVTFRTVHAAKGLEADYVILPNLTKGIYGFPSKIEDDPVLGLAMPGDDGFPHAEERRLFYVALTRARRAVTIFTVVGQESPFVVELLDDPDVVVQGITPNATRVRVCPGCGQGTLVLRRGPYGEFLGCSRYPACTHKAKLDRGTDSGRLRAASPRMP</sequence>
<feature type="region of interest" description="Disordered" evidence="11">
    <location>
        <begin position="1"/>
        <end position="24"/>
    </location>
</feature>
<dbReference type="GO" id="GO:0005694">
    <property type="term" value="C:chromosome"/>
    <property type="evidence" value="ECO:0007669"/>
    <property type="project" value="InterPro"/>
</dbReference>
<dbReference type="Gene3D" id="3.30.65.10">
    <property type="entry name" value="Bacterial Topoisomerase I, domain 1"/>
    <property type="match status" value="1"/>
</dbReference>
<keyword evidence="14" id="KW-1185">Reference proteome</keyword>
<dbReference type="GO" id="GO:0005829">
    <property type="term" value="C:cytosol"/>
    <property type="evidence" value="ECO:0007669"/>
    <property type="project" value="TreeGrafter"/>
</dbReference>
<dbReference type="GO" id="GO:0016887">
    <property type="term" value="F:ATP hydrolysis activity"/>
    <property type="evidence" value="ECO:0007669"/>
    <property type="project" value="RHEA"/>
</dbReference>
<dbReference type="Pfam" id="PF01396">
    <property type="entry name" value="Zn_ribbon_Top1"/>
    <property type="match status" value="1"/>
</dbReference>
<dbReference type="GO" id="GO:0003916">
    <property type="term" value="F:DNA topoisomerase activity"/>
    <property type="evidence" value="ECO:0007669"/>
    <property type="project" value="InterPro"/>
</dbReference>
<evidence type="ECO:0000256" key="8">
    <source>
        <dbReference type="ARBA" id="ARBA00034808"/>
    </source>
</evidence>
<keyword evidence="3 10" id="KW-0378">Hydrolase</keyword>
<feature type="binding site" evidence="10">
    <location>
        <begin position="229"/>
        <end position="236"/>
    </location>
    <ligand>
        <name>ATP</name>
        <dbReference type="ChEBI" id="CHEBI:30616"/>
    </ligand>
</feature>
<dbReference type="Pfam" id="PF13361">
    <property type="entry name" value="UvrD_C"/>
    <property type="match status" value="1"/>
</dbReference>
<comment type="catalytic activity">
    <reaction evidence="7">
        <text>Couples ATP hydrolysis with the unwinding of duplex DNA by translocating in the 3'-5' direction.</text>
        <dbReference type="EC" id="5.6.2.4"/>
    </reaction>
</comment>